<comment type="caution">
    <text evidence="1">The sequence shown here is derived from an EMBL/GenBank/DDBJ whole genome shotgun (WGS) entry which is preliminary data.</text>
</comment>
<evidence type="ECO:0000313" key="2">
    <source>
        <dbReference type="Proteomes" id="UP000739411"/>
    </source>
</evidence>
<dbReference type="EMBL" id="JADJMS010000052">
    <property type="protein sequence ID" value="MBK7417420.1"/>
    <property type="molecule type" value="Genomic_DNA"/>
</dbReference>
<accession>A0A935KDE1</accession>
<dbReference type="Proteomes" id="UP000739411">
    <property type="component" value="Unassembled WGS sequence"/>
</dbReference>
<proteinExistence type="predicted"/>
<evidence type="ECO:0000313" key="1">
    <source>
        <dbReference type="EMBL" id="MBK7417420.1"/>
    </source>
</evidence>
<organism evidence="1 2">
    <name type="scientific">Candidatus Dechloromonas phosphorivorans</name>
    <dbReference type="NCBI Taxonomy" id="2899244"/>
    <lineage>
        <taxon>Bacteria</taxon>
        <taxon>Pseudomonadati</taxon>
        <taxon>Pseudomonadota</taxon>
        <taxon>Betaproteobacteria</taxon>
        <taxon>Rhodocyclales</taxon>
        <taxon>Azonexaceae</taxon>
        <taxon>Dechloromonas</taxon>
    </lineage>
</organism>
<gene>
    <name evidence="1" type="ORF">IPJ38_22350</name>
</gene>
<protein>
    <submittedName>
        <fullName evidence="1">Uncharacterized protein</fullName>
    </submittedName>
</protein>
<sequence>MQFNTPALRIVFWHQLKHQLDERLNGGEAAAKWALVLDDKARLRYEQAGLTLRPDSSVFGYVCPAKRPFRFNSHFGAEGFCLS</sequence>
<name>A0A935KDE1_9RHOO</name>
<dbReference type="AlphaFoldDB" id="A0A935KDE1"/>
<reference evidence="1 2" key="1">
    <citation type="submission" date="2020-10" db="EMBL/GenBank/DDBJ databases">
        <title>Connecting structure to function with the recovery of over 1000 high-quality activated sludge metagenome-assembled genomes encoding full-length rRNA genes using long-read sequencing.</title>
        <authorList>
            <person name="Singleton C.M."/>
            <person name="Petriglieri F."/>
            <person name="Kristensen J.M."/>
            <person name="Kirkegaard R.H."/>
            <person name="Michaelsen T.Y."/>
            <person name="Andersen M.H."/>
            <person name="Karst S.M."/>
            <person name="Dueholm M.S."/>
            <person name="Nielsen P.H."/>
            <person name="Albertsen M."/>
        </authorList>
    </citation>
    <scope>NUCLEOTIDE SEQUENCE [LARGE SCALE GENOMIC DNA]</scope>
    <source>
        <strain evidence="1">EsbW_18-Q3-R4-48_BATAC.463</strain>
    </source>
</reference>